<comment type="caution">
    <text evidence="4">The sequence shown here is derived from an EMBL/GenBank/DDBJ whole genome shotgun (WGS) entry which is preliminary data.</text>
</comment>
<keyword evidence="5" id="KW-1185">Reference proteome</keyword>
<dbReference type="PANTHER" id="PTHR24113:SF12">
    <property type="entry name" value="RAN GTPASE-ACTIVATING PROTEIN 1"/>
    <property type="match status" value="1"/>
</dbReference>
<dbReference type="SMART" id="SM00368">
    <property type="entry name" value="LRR_RI"/>
    <property type="match status" value="3"/>
</dbReference>
<dbReference type="GO" id="GO:0005634">
    <property type="term" value="C:nucleus"/>
    <property type="evidence" value="ECO:0007669"/>
    <property type="project" value="TreeGrafter"/>
</dbReference>
<dbReference type="GO" id="GO:0031267">
    <property type="term" value="F:small GTPase binding"/>
    <property type="evidence" value="ECO:0007669"/>
    <property type="project" value="TreeGrafter"/>
</dbReference>
<dbReference type="InterPro" id="IPR001611">
    <property type="entry name" value="Leu-rich_rpt"/>
</dbReference>
<organism evidence="4 5">
    <name type="scientific">Rhynchophorus ferrugineus</name>
    <name type="common">Red palm weevil</name>
    <name type="synonym">Curculio ferrugineus</name>
    <dbReference type="NCBI Taxonomy" id="354439"/>
    <lineage>
        <taxon>Eukaryota</taxon>
        <taxon>Metazoa</taxon>
        <taxon>Ecdysozoa</taxon>
        <taxon>Arthropoda</taxon>
        <taxon>Hexapoda</taxon>
        <taxon>Insecta</taxon>
        <taxon>Pterygota</taxon>
        <taxon>Neoptera</taxon>
        <taxon>Endopterygota</taxon>
        <taxon>Coleoptera</taxon>
        <taxon>Polyphaga</taxon>
        <taxon>Cucujiformia</taxon>
        <taxon>Curculionidae</taxon>
        <taxon>Dryophthorinae</taxon>
        <taxon>Rhynchophorus</taxon>
    </lineage>
</organism>
<dbReference type="SUPFAM" id="SSF52047">
    <property type="entry name" value="RNI-like"/>
    <property type="match status" value="1"/>
</dbReference>
<dbReference type="GO" id="GO:0006913">
    <property type="term" value="P:nucleocytoplasmic transport"/>
    <property type="evidence" value="ECO:0007669"/>
    <property type="project" value="TreeGrafter"/>
</dbReference>
<dbReference type="OrthoDB" id="341587at2759"/>
<dbReference type="InterPro" id="IPR027038">
    <property type="entry name" value="RanGap"/>
</dbReference>
<evidence type="ECO:0000256" key="1">
    <source>
        <dbReference type="ARBA" id="ARBA00022468"/>
    </source>
</evidence>
<accession>A0A834MJ52</accession>
<dbReference type="Pfam" id="PF13516">
    <property type="entry name" value="LRR_6"/>
    <property type="match status" value="3"/>
</dbReference>
<dbReference type="Gene3D" id="3.80.10.10">
    <property type="entry name" value="Ribonuclease Inhibitor"/>
    <property type="match status" value="2"/>
</dbReference>
<dbReference type="EMBL" id="JAACXV010000079">
    <property type="protein sequence ID" value="KAF7284311.1"/>
    <property type="molecule type" value="Genomic_DNA"/>
</dbReference>
<proteinExistence type="predicted"/>
<dbReference type="PANTHER" id="PTHR24113">
    <property type="entry name" value="RAN GTPASE-ACTIVATING PROTEIN 1"/>
    <property type="match status" value="1"/>
</dbReference>
<keyword evidence="2" id="KW-0433">Leucine-rich repeat</keyword>
<dbReference type="AlphaFoldDB" id="A0A834MJ52"/>
<evidence type="ECO:0000256" key="3">
    <source>
        <dbReference type="ARBA" id="ARBA00022737"/>
    </source>
</evidence>
<dbReference type="InterPro" id="IPR032675">
    <property type="entry name" value="LRR_dom_sf"/>
</dbReference>
<evidence type="ECO:0000313" key="5">
    <source>
        <dbReference type="Proteomes" id="UP000625711"/>
    </source>
</evidence>
<keyword evidence="3" id="KW-0677">Repeat</keyword>
<evidence type="ECO:0000313" key="4">
    <source>
        <dbReference type="EMBL" id="KAF7284311.1"/>
    </source>
</evidence>
<dbReference type="GO" id="GO:0005829">
    <property type="term" value="C:cytosol"/>
    <property type="evidence" value="ECO:0007669"/>
    <property type="project" value="TreeGrafter"/>
</dbReference>
<protein>
    <recommendedName>
        <fullName evidence="6">Dynein regulatory complex subunit 5-like</fullName>
    </recommendedName>
</protein>
<sequence length="443" mass="50583">MKIPYIISNNAFNVYLPSSQTLELIGEGTRKIVAENFNWDNSQCPSLKEFCIQSIAENFKEKHLLNEITCSDKVALLDVLAVDLPLELVIPLVNEEHYWKRRYSETFGTIHHHLPEDWTWKKVFLERYVQKLIEEAEPQYNDEETFNEILDLCCPYVSCVYIDQLRVWKPPLTMEKEDIPEEYPIEHINLMPICKKLSNIEELHISYGMKNVGEDFTWNMFKVSVSDCQKLGKALLELRNLRHLSIHRSPIGFKHCQALVQGLVKHKTLEELDLSNCEIGDAGALCIAYYIIEGSSLTSINLANNQVGKIGAEGLGFAILSEKCETLSAIDLKMNPLGTDGTMGIMRALVRCSKIKRLSFAACVFDEDTPLKICQMLKLNESLKQLDISSNWFGNDGGDSLVDAVSVNTTIEWLDYRETDISQEQCKAIDEYLIKNRNKEAEE</sequence>
<dbReference type="GO" id="GO:0048471">
    <property type="term" value="C:perinuclear region of cytoplasm"/>
    <property type="evidence" value="ECO:0007669"/>
    <property type="project" value="TreeGrafter"/>
</dbReference>
<reference evidence="4" key="1">
    <citation type="submission" date="2020-08" db="EMBL/GenBank/DDBJ databases">
        <title>Genome sequencing and assembly of the red palm weevil Rhynchophorus ferrugineus.</title>
        <authorList>
            <person name="Dias G.B."/>
            <person name="Bergman C.M."/>
            <person name="Manee M."/>
        </authorList>
    </citation>
    <scope>NUCLEOTIDE SEQUENCE</scope>
    <source>
        <strain evidence="4">AA-2017</strain>
        <tissue evidence="4">Whole larva</tissue>
    </source>
</reference>
<name>A0A834MJ52_RHYFE</name>
<dbReference type="GO" id="GO:0005096">
    <property type="term" value="F:GTPase activator activity"/>
    <property type="evidence" value="ECO:0007669"/>
    <property type="project" value="UniProtKB-KW"/>
</dbReference>
<dbReference type="Proteomes" id="UP000625711">
    <property type="component" value="Unassembled WGS sequence"/>
</dbReference>
<gene>
    <name evidence="4" type="ORF">GWI33_022295</name>
</gene>
<keyword evidence="1" id="KW-0343">GTPase activation</keyword>
<evidence type="ECO:0008006" key="6">
    <source>
        <dbReference type="Google" id="ProtNLM"/>
    </source>
</evidence>
<evidence type="ECO:0000256" key="2">
    <source>
        <dbReference type="ARBA" id="ARBA00022614"/>
    </source>
</evidence>